<dbReference type="RefSeq" id="WP_258569252.1">
    <property type="nucleotide sequence ID" value="NZ_JAKUDN010000002.1"/>
</dbReference>
<dbReference type="EMBL" id="JAKUDN010000002">
    <property type="protein sequence ID" value="MCP8352143.1"/>
    <property type="molecule type" value="Genomic_DNA"/>
</dbReference>
<reference evidence="2 3" key="1">
    <citation type="journal article" date="2022" name="Nat. Microbiol.">
        <title>The microbiome of a bacterivorous marine choanoflagellate contains a resource-demanding obligate bacterial associate.</title>
        <authorList>
            <person name="Needham D.M."/>
            <person name="Poirier C."/>
            <person name="Bachy C."/>
            <person name="George E.E."/>
            <person name="Wilken S."/>
            <person name="Yung C.C.M."/>
            <person name="Limardo A.J."/>
            <person name="Morando M."/>
            <person name="Sudek L."/>
            <person name="Malmstrom R.R."/>
            <person name="Keeling P.J."/>
            <person name="Santoro A.E."/>
            <person name="Worden A.Z."/>
        </authorList>
    </citation>
    <scope>NUCLEOTIDE SEQUENCE [LARGE SCALE GENOMIC DNA]</scope>
    <source>
        <strain evidence="2 3">Comchoano-2</strain>
    </source>
</reference>
<proteinExistence type="predicted"/>
<evidence type="ECO:0000256" key="1">
    <source>
        <dbReference type="SAM" id="Phobius"/>
    </source>
</evidence>
<evidence type="ECO:0000313" key="3">
    <source>
        <dbReference type="Proteomes" id="UP001320768"/>
    </source>
</evidence>
<organism evidence="2 3">
    <name type="scientific">Candidatus Synchoanobacter obligatus</name>
    <dbReference type="NCBI Taxonomy" id="2919597"/>
    <lineage>
        <taxon>Bacteria</taxon>
        <taxon>Pseudomonadati</taxon>
        <taxon>Pseudomonadota</taxon>
        <taxon>Gammaproteobacteria</taxon>
        <taxon>Candidatus Comchoanobacterales</taxon>
        <taxon>Candidatus Comchoanobacteraceae</taxon>
        <taxon>Candidatus Synchoanobacter</taxon>
    </lineage>
</organism>
<keyword evidence="3" id="KW-1185">Reference proteome</keyword>
<feature type="transmembrane region" description="Helical" evidence="1">
    <location>
        <begin position="12"/>
        <end position="34"/>
    </location>
</feature>
<accession>A0ABT1L5J5</accession>
<comment type="caution">
    <text evidence="2">The sequence shown here is derived from an EMBL/GenBank/DDBJ whole genome shotgun (WGS) entry which is preliminary data.</text>
</comment>
<keyword evidence="1" id="KW-0472">Membrane</keyword>
<sequence length="169" mass="18766">MKINIKSFDDLLGFTALNIVSGFVAYQLLFSVGIASPQVFVVAGSVAFSFAGVTAFLMAHIVLGGYRLWGERVNHLNHIQCKSQLNTQGNPASQRILRAEEYSINQRLPNRIWSVWFASSTPEPIGEEWNTWVDPLGLGDSFYSSNGEVDDPLDSSDEDDMDQYLITSL</sequence>
<evidence type="ECO:0000313" key="2">
    <source>
        <dbReference type="EMBL" id="MCP8352143.1"/>
    </source>
</evidence>
<protein>
    <submittedName>
        <fullName evidence="2">Uncharacterized protein</fullName>
    </submittedName>
</protein>
<keyword evidence="1" id="KW-0812">Transmembrane</keyword>
<gene>
    <name evidence="2" type="ORF">MKS91_02430</name>
</gene>
<name>A0ABT1L5J5_9GAMM</name>
<keyword evidence="1" id="KW-1133">Transmembrane helix</keyword>
<feature type="transmembrane region" description="Helical" evidence="1">
    <location>
        <begin position="40"/>
        <end position="63"/>
    </location>
</feature>
<dbReference type="Proteomes" id="UP001320768">
    <property type="component" value="Unassembled WGS sequence"/>
</dbReference>